<evidence type="ECO:0000313" key="3">
    <source>
        <dbReference type="EMBL" id="MCL6270985.1"/>
    </source>
</evidence>
<feature type="region of interest" description="Disordered" evidence="2">
    <location>
        <begin position="141"/>
        <end position="170"/>
    </location>
</feature>
<dbReference type="Proteomes" id="UP001203338">
    <property type="component" value="Unassembled WGS sequence"/>
</dbReference>
<evidence type="ECO:0000256" key="1">
    <source>
        <dbReference type="SAM" id="Coils"/>
    </source>
</evidence>
<protein>
    <submittedName>
        <fullName evidence="3">Uncharacterized protein</fullName>
    </submittedName>
</protein>
<keyword evidence="4" id="KW-1185">Reference proteome</keyword>
<sequence>MKQRKVTLIKQDAFQRLKKLQENFIMYGNTGISGATPIYPPAQPPTLEYTLASKVGPCIKESSAHFVQIATALEVEWLDLSAMGNTGQSQRVLMMIIDRYDKASQKTLPEKINTLIEVYNNYGLGKYAAILDKKFKDILQPSPSHTQPTAQLTGTSASQTPISAASPEEKDREIAVLKQELTQLYSQCSQLKDQLQQERVERRSESLHLKAQIDRLQGQVSAGREKTEEISKGTPAAATSQADGDLQGFHSTGNIETRLFLSFLSQKCSHLVNEVASEFDCTQALTQWLMIQTPSDQYIALMRAIENKHRYPKTHAPGNKGFAMGLIQVFKDMGQEHLIKEMRHRIIDRQKPLSKQ</sequence>
<dbReference type="EMBL" id="JAMFLX010000018">
    <property type="protein sequence ID" value="MCL6270985.1"/>
    <property type="molecule type" value="Genomic_DNA"/>
</dbReference>
<comment type="caution">
    <text evidence="3">The sequence shown here is derived from an EMBL/GenBank/DDBJ whole genome shotgun (WGS) entry which is preliminary data.</text>
</comment>
<feature type="compositionally biased region" description="Polar residues" evidence="2">
    <location>
        <begin position="141"/>
        <end position="163"/>
    </location>
</feature>
<accession>A0ABT0PI17</accession>
<evidence type="ECO:0000313" key="4">
    <source>
        <dbReference type="Proteomes" id="UP001203338"/>
    </source>
</evidence>
<feature type="region of interest" description="Disordered" evidence="2">
    <location>
        <begin position="218"/>
        <end position="245"/>
    </location>
</feature>
<evidence type="ECO:0000256" key="2">
    <source>
        <dbReference type="SAM" id="MobiDB-lite"/>
    </source>
</evidence>
<organism evidence="3 4">
    <name type="scientific">Parendozoicomonas callyspongiae</name>
    <dbReference type="NCBI Taxonomy" id="2942213"/>
    <lineage>
        <taxon>Bacteria</taxon>
        <taxon>Pseudomonadati</taxon>
        <taxon>Pseudomonadota</taxon>
        <taxon>Gammaproteobacteria</taxon>
        <taxon>Oceanospirillales</taxon>
        <taxon>Endozoicomonadaceae</taxon>
        <taxon>Parendozoicomonas</taxon>
    </lineage>
</organism>
<gene>
    <name evidence="3" type="ORF">M3P05_13725</name>
</gene>
<proteinExistence type="predicted"/>
<name>A0ABT0PI17_9GAMM</name>
<reference evidence="3 4" key="1">
    <citation type="submission" date="2022-05" db="EMBL/GenBank/DDBJ databases">
        <authorList>
            <person name="Park J.-S."/>
        </authorList>
    </citation>
    <scope>NUCLEOTIDE SEQUENCE [LARGE SCALE GENOMIC DNA]</scope>
    <source>
        <strain evidence="3 4">2012CJ34-2</strain>
    </source>
</reference>
<dbReference type="RefSeq" id="WP_249700296.1">
    <property type="nucleotide sequence ID" value="NZ_JAMFLX010000018.1"/>
</dbReference>
<feature type="coiled-coil region" evidence="1">
    <location>
        <begin position="174"/>
        <end position="201"/>
    </location>
</feature>
<keyword evidence="1" id="KW-0175">Coiled coil</keyword>